<name>A0A101MRV0_PENFR</name>
<sequence>MPTLAIAGGTSAGLGRAIVTAVISSEQSSWNIVVLSRNPSAPLWLRAIDKDGTRAQIHPVNYHSVDSLAAALNGVHTIISVTSAVDGSQAEIQINLLEAAVKVGCKRFAPAQWGFGPIASESISVLKWGNEGVWDACIKQKDKIESAKFNIGSFMNYIGHGMYPIPSPTSDEETTLRQLTAGKGYAAGEDEACQGLQRQGDLKDGSGAFLVGLRNGVAELPQTEDGRWPRISMTSLRDVGQFMAASLDLPEWEEDMTMVGDTLTMGELLTNAEAVTGKKFQIDVVTPLQLEMKLRETTQDDFMGRMWAEIKLAYTRDLEDEVVLQPVVNRLCPTVIPMSARQYMEEHWSSV</sequence>
<dbReference type="InterPro" id="IPR051609">
    <property type="entry name" value="NmrA/Isoflavone_reductase-like"/>
</dbReference>
<accession>A0A101MRV0</accession>
<evidence type="ECO:0000259" key="3">
    <source>
        <dbReference type="Pfam" id="PF05368"/>
    </source>
</evidence>
<keyword evidence="5" id="KW-1185">Reference proteome</keyword>
<reference evidence="4 5" key="1">
    <citation type="submission" date="2015-10" db="EMBL/GenBank/DDBJ databases">
        <title>Genome sequencing of Penicillium freii.</title>
        <authorList>
            <person name="Nguyen H.D."/>
            <person name="Visagie C.M."/>
            <person name="Seifert K.A."/>
        </authorList>
    </citation>
    <scope>NUCLEOTIDE SEQUENCE [LARGE SCALE GENOMIC DNA]</scope>
    <source>
        <strain evidence="4 5">DAOM 242723</strain>
    </source>
</reference>
<dbReference type="AlphaFoldDB" id="A0A101MRV0"/>
<evidence type="ECO:0000256" key="2">
    <source>
        <dbReference type="ARBA" id="ARBA00023002"/>
    </source>
</evidence>
<dbReference type="Gene3D" id="3.40.50.720">
    <property type="entry name" value="NAD(P)-binding Rossmann-like Domain"/>
    <property type="match status" value="1"/>
</dbReference>
<keyword evidence="2" id="KW-0560">Oxidoreductase</keyword>
<keyword evidence="1" id="KW-0521">NADP</keyword>
<dbReference type="PANTHER" id="PTHR47706:SF2">
    <property type="entry name" value="ISOFLAVONE REDUCTASE FAMILY PROTEIN (AFU_ORTHOLOGUE AFUA_2G05290)"/>
    <property type="match status" value="1"/>
</dbReference>
<evidence type="ECO:0000256" key="1">
    <source>
        <dbReference type="ARBA" id="ARBA00022857"/>
    </source>
</evidence>
<dbReference type="Proteomes" id="UP000055045">
    <property type="component" value="Unassembled WGS sequence"/>
</dbReference>
<dbReference type="EMBL" id="LLXE01000024">
    <property type="protein sequence ID" value="KUM65565.1"/>
    <property type="molecule type" value="Genomic_DNA"/>
</dbReference>
<feature type="domain" description="NmrA-like" evidence="3">
    <location>
        <begin position="4"/>
        <end position="144"/>
    </location>
</feature>
<dbReference type="GO" id="GO:0016491">
    <property type="term" value="F:oxidoreductase activity"/>
    <property type="evidence" value="ECO:0007669"/>
    <property type="project" value="UniProtKB-KW"/>
</dbReference>
<dbReference type="PANTHER" id="PTHR47706">
    <property type="entry name" value="NMRA-LIKE FAMILY PROTEIN"/>
    <property type="match status" value="1"/>
</dbReference>
<comment type="caution">
    <text evidence="4">The sequence shown here is derived from an EMBL/GenBank/DDBJ whole genome shotgun (WGS) entry which is preliminary data.</text>
</comment>
<dbReference type="SUPFAM" id="SSF51735">
    <property type="entry name" value="NAD(P)-binding Rossmann-fold domains"/>
    <property type="match status" value="1"/>
</dbReference>
<dbReference type="InterPro" id="IPR036291">
    <property type="entry name" value="NAD(P)-bd_dom_sf"/>
</dbReference>
<evidence type="ECO:0000313" key="5">
    <source>
        <dbReference type="Proteomes" id="UP000055045"/>
    </source>
</evidence>
<dbReference type="Pfam" id="PF05368">
    <property type="entry name" value="NmrA"/>
    <property type="match status" value="1"/>
</dbReference>
<dbReference type="InterPro" id="IPR008030">
    <property type="entry name" value="NmrA-like"/>
</dbReference>
<gene>
    <name evidence="4" type="ORF">ACN42_g1504</name>
</gene>
<organism evidence="4 5">
    <name type="scientific">Penicillium freii</name>
    <dbReference type="NCBI Taxonomy" id="48697"/>
    <lineage>
        <taxon>Eukaryota</taxon>
        <taxon>Fungi</taxon>
        <taxon>Dikarya</taxon>
        <taxon>Ascomycota</taxon>
        <taxon>Pezizomycotina</taxon>
        <taxon>Eurotiomycetes</taxon>
        <taxon>Eurotiomycetidae</taxon>
        <taxon>Eurotiales</taxon>
        <taxon>Aspergillaceae</taxon>
        <taxon>Penicillium</taxon>
    </lineage>
</organism>
<protein>
    <recommendedName>
        <fullName evidence="3">NmrA-like domain-containing protein</fullName>
    </recommendedName>
</protein>
<proteinExistence type="predicted"/>
<evidence type="ECO:0000313" key="4">
    <source>
        <dbReference type="EMBL" id="KUM65565.1"/>
    </source>
</evidence>